<dbReference type="CDD" id="cd00222">
    <property type="entry name" value="CollagenBindB"/>
    <property type="match status" value="7"/>
</dbReference>
<feature type="domain" description="CNA-B" evidence="8">
    <location>
        <begin position="554"/>
        <end position="640"/>
    </location>
</feature>
<feature type="domain" description="CNA-B" evidence="8">
    <location>
        <begin position="648"/>
        <end position="736"/>
    </location>
</feature>
<dbReference type="InterPro" id="IPR008454">
    <property type="entry name" value="Collagen-bd_Cna-like_B-typ_dom"/>
</dbReference>
<dbReference type="SUPFAM" id="SSF49401">
    <property type="entry name" value="Bacterial adhesins"/>
    <property type="match status" value="1"/>
</dbReference>
<feature type="domain" description="CNA-B" evidence="8">
    <location>
        <begin position="838"/>
        <end position="920"/>
    </location>
</feature>
<feature type="domain" description="SpaA-like prealbumin fold" evidence="9">
    <location>
        <begin position="349"/>
        <end position="431"/>
    </location>
</feature>
<keyword evidence="5" id="KW-0572">Peptidoglycan-anchor</keyword>
<evidence type="ECO:0000256" key="7">
    <source>
        <dbReference type="SAM" id="SignalP"/>
    </source>
</evidence>
<keyword evidence="6" id="KW-1133">Transmembrane helix</keyword>
<keyword evidence="2" id="KW-0134">Cell wall</keyword>
<keyword evidence="4 7" id="KW-0732">Signal</keyword>
<feature type="domain" description="CNA-B" evidence="8">
    <location>
        <begin position="929"/>
        <end position="1018"/>
    </location>
</feature>
<evidence type="ECO:0000313" key="10">
    <source>
        <dbReference type="EMBL" id="AZR07349.1"/>
    </source>
</evidence>
<keyword evidence="6" id="KW-0472">Membrane</keyword>
<organism evidence="10 11">
    <name type="scientific">Trueperella pyogenes</name>
    <dbReference type="NCBI Taxonomy" id="1661"/>
    <lineage>
        <taxon>Bacteria</taxon>
        <taxon>Bacillati</taxon>
        <taxon>Actinomycetota</taxon>
        <taxon>Actinomycetes</taxon>
        <taxon>Actinomycetales</taxon>
        <taxon>Actinomycetaceae</taxon>
        <taxon>Trueperella</taxon>
    </lineage>
</organism>
<dbReference type="Pfam" id="PF17802">
    <property type="entry name" value="SpaA"/>
    <property type="match status" value="1"/>
</dbReference>
<evidence type="ECO:0000256" key="2">
    <source>
        <dbReference type="ARBA" id="ARBA00022512"/>
    </source>
</evidence>
<protein>
    <submittedName>
        <fullName evidence="10">Cna B-type domain-containing protein</fullName>
    </submittedName>
</protein>
<evidence type="ECO:0000256" key="1">
    <source>
        <dbReference type="ARBA" id="ARBA00004191"/>
    </source>
</evidence>
<feature type="domain" description="CNA-B" evidence="8">
    <location>
        <begin position="1026"/>
        <end position="1114"/>
    </location>
</feature>
<dbReference type="Gene3D" id="2.60.40.740">
    <property type="match status" value="1"/>
</dbReference>
<dbReference type="SUPFAM" id="SSF49478">
    <property type="entry name" value="Cna protein B-type domain"/>
    <property type="match status" value="7"/>
</dbReference>
<dbReference type="InterPro" id="IPR011252">
    <property type="entry name" value="Fibrogen-bd_dom1"/>
</dbReference>
<feature type="signal peptide" evidence="7">
    <location>
        <begin position="1"/>
        <end position="32"/>
    </location>
</feature>
<keyword evidence="6" id="KW-0812">Transmembrane</keyword>
<dbReference type="Gene3D" id="2.60.40.1280">
    <property type="match status" value="1"/>
</dbReference>
<accession>A0A3Q9GGE5</accession>
<proteinExistence type="predicted"/>
<dbReference type="InterPro" id="IPR041033">
    <property type="entry name" value="SpaA_PFL_dom_1"/>
</dbReference>
<feature type="chain" id="PRO_5018597053" evidence="7">
    <location>
        <begin position="33"/>
        <end position="1157"/>
    </location>
</feature>
<gene>
    <name evidence="10" type="ORF">EBQ10_08655</name>
</gene>
<feature type="domain" description="CNA-B" evidence="8">
    <location>
        <begin position="744"/>
        <end position="829"/>
    </location>
</feature>
<feature type="domain" description="CNA-B" evidence="8">
    <location>
        <begin position="452"/>
        <end position="546"/>
    </location>
</feature>
<dbReference type="InterPro" id="IPR008966">
    <property type="entry name" value="Adhesion_dom_sf"/>
</dbReference>
<sequence>MREFSMKTRTTGAVAAVLILILAIFSPTAAHARGKDFGLQGDAAGLVYDFEVSPTRINHNDDFKVSLRFSGGQNEDENREGFIKPGSKIVVPITAGTGAQAVSKLLTPDLSYNGKKIADVDVTSSSISITFTRDVEKLHDVRGFLNVVMTGLNAERGTTRTLKVGNTTVSVAHNRGGDRGVFAGKTGLLYGDSNPGYVTWFLRANINGDSYPGGDVDIADVLGAGQQLDGHGIKIGLHWGGQHRSQYDLRWNSINDFLNDRNYGAYAGTTIDFNQSDGKIAIHIPESVINGKEFSFTYDAKIMDDTQEEFTNTATFDFYENQKKDRIVDTYTVRNPKASGGIEGKTTASLNLDKILKDSRTPVPGVRFKVERQDKGALFPNKTETSKTLITNDKGQIREKGFKPGTLVITEVGAPEGIVFDPQKVIKLEIELKAGDHKTFKDVINQVKKTSVKVTKAWADAEDRDHLRPRSVKIQLLADGKPVEGKVLTLPQNGKWEGSFTDLNAYKPGFTAKDKINYSVKELDVPSGYTPKVTGNQTTGFTVTNTHTPNTVGVEGVKTWDDANNQDGLRPVSIQVQLLANGKPHGDPVEVKADEKGAWKYSFVDLPKFAEGKQIVYSVAEVKVPEGYVSKADGMNLKNTHKPATVSIPVEKSWADSDNQDRKRPDSVVVRLKADGQLVDGKVLKLTKDNAWKGEFSGLPAKKDGKPVVYTVVEDKVDGYISKVENVDGVVKVTNTYTPETVSVEGVKTWDDANNQDGLRPVSIQVQLLANGKPHGDPVEVKADEKGEWKYSFTDLPKFAEGKQIVYSVAEVKVPEGYVSKTDGMNLKNAHKPATVSVEGTKTWDDANNQDGKRPESITIRLLKNGVEADSRTVTAAQKWAWSFTDLPKFDKGQEIVYTITEDAVSGYSAKMAGYNVTNTYTPGKTSVGVAKSWQDGHDQDGLRPESVQVQLLADGKPVEGKVLTLKAANNWAGTFTELEEFKAGKKIAYSVAEVSVPKGYTSQVAGDATRGYTVTNTHTPAVTAIPVLKVWDDADNKDGLRPDSITVRLLANGKPVEGQSLTLTKDNAWKGQFAELPANKGGMPVEYSVVEDKVDGYTSKVESDAGVVKVTNTHTPKADAPALAFTGATVGGLAGAALLSLLTGMAFVLVNRRKKS</sequence>
<name>A0A3Q9GGE5_9ACTO</name>
<reference evidence="10 11" key="1">
    <citation type="submission" date="2018-11" db="EMBL/GenBank/DDBJ databases">
        <title>Multidrug-resistant genes are associated with an 42-kb island TGI1 carrying a complex class 1 integron in a Trueperella pyogenes.</title>
        <authorList>
            <person name="Dong W."/>
        </authorList>
    </citation>
    <scope>NUCLEOTIDE SEQUENCE [LARGE SCALE GENOMIC DNA]</scope>
    <source>
        <strain evidence="10 11">TP4</strain>
    </source>
</reference>
<dbReference type="GO" id="GO:0005975">
    <property type="term" value="P:carbohydrate metabolic process"/>
    <property type="evidence" value="ECO:0007669"/>
    <property type="project" value="UniProtKB-ARBA"/>
</dbReference>
<evidence type="ECO:0000256" key="3">
    <source>
        <dbReference type="ARBA" id="ARBA00022525"/>
    </source>
</evidence>
<evidence type="ECO:0000256" key="5">
    <source>
        <dbReference type="ARBA" id="ARBA00023088"/>
    </source>
</evidence>
<comment type="subcellular location">
    <subcellularLocation>
        <location evidence="1">Secreted</location>
        <location evidence="1">Cell wall</location>
    </subcellularLocation>
</comment>
<dbReference type="Proteomes" id="UP000275951">
    <property type="component" value="Chromosome"/>
</dbReference>
<dbReference type="InterPro" id="IPR013783">
    <property type="entry name" value="Ig-like_fold"/>
</dbReference>
<keyword evidence="3" id="KW-0964">Secreted</keyword>
<feature type="transmembrane region" description="Helical" evidence="6">
    <location>
        <begin position="1123"/>
        <end position="1151"/>
    </location>
</feature>
<dbReference type="AlphaFoldDB" id="A0A3Q9GGE5"/>
<evidence type="ECO:0000259" key="8">
    <source>
        <dbReference type="Pfam" id="PF05738"/>
    </source>
</evidence>
<evidence type="ECO:0000256" key="6">
    <source>
        <dbReference type="SAM" id="Phobius"/>
    </source>
</evidence>
<dbReference type="Pfam" id="PF05738">
    <property type="entry name" value="Cna_B"/>
    <property type="match status" value="7"/>
</dbReference>
<evidence type="ECO:0000256" key="4">
    <source>
        <dbReference type="ARBA" id="ARBA00022729"/>
    </source>
</evidence>
<dbReference type="Gene3D" id="2.60.40.10">
    <property type="entry name" value="Immunoglobulins"/>
    <property type="match status" value="1"/>
</dbReference>
<evidence type="ECO:0000259" key="9">
    <source>
        <dbReference type="Pfam" id="PF17802"/>
    </source>
</evidence>
<dbReference type="EMBL" id="CP033905">
    <property type="protein sequence ID" value="AZR07349.1"/>
    <property type="molecule type" value="Genomic_DNA"/>
</dbReference>
<dbReference type="GO" id="GO:0007155">
    <property type="term" value="P:cell adhesion"/>
    <property type="evidence" value="ECO:0007669"/>
    <property type="project" value="InterPro"/>
</dbReference>
<evidence type="ECO:0000313" key="11">
    <source>
        <dbReference type="Proteomes" id="UP000275951"/>
    </source>
</evidence>
<dbReference type="Gene3D" id="2.60.40.1140">
    <property type="entry name" value="Collagen-binding surface protein Cna, B-type domain"/>
    <property type="match status" value="7"/>
</dbReference>